<name>A0A7K0DRP6_9NOCA</name>
<keyword evidence="2" id="KW-1185">Reference proteome</keyword>
<gene>
    <name evidence="1" type="ORF">NRB56_38000</name>
</gene>
<evidence type="ECO:0000313" key="1">
    <source>
        <dbReference type="EMBL" id="MQY28217.1"/>
    </source>
</evidence>
<sequence length="207" mass="20657">MGLWSGLRKAAGVAVSVGLPMVGAVAFPPLGGVIGGAVGNVVGGYISGDLHGSPFSKDVLLSAGVGAVGEFIGGGAGSKLLTSKLGQLSKLAPKIGKVDKSGLDTAAENVWKDGAGKGWNLKDNAKYNWGVLKAYRDKAGQPGEGVYNYIKTSYLGRTVGGGIGSGVAFWNSQTLRGMVPGGGGGGDGGKVVGLGYIPTELLTYQSA</sequence>
<comment type="caution">
    <text evidence="1">The sequence shown here is derived from an EMBL/GenBank/DDBJ whole genome shotgun (WGS) entry which is preliminary data.</text>
</comment>
<dbReference type="Proteomes" id="UP000431401">
    <property type="component" value="Unassembled WGS sequence"/>
</dbReference>
<proteinExistence type="predicted"/>
<dbReference type="AlphaFoldDB" id="A0A7K0DRP6"/>
<dbReference type="RefSeq" id="WP_153344022.1">
    <property type="nucleotide sequence ID" value="NZ_WEGI01000008.1"/>
</dbReference>
<dbReference type="EMBL" id="WEGI01000008">
    <property type="protein sequence ID" value="MQY28217.1"/>
    <property type="molecule type" value="Genomic_DNA"/>
</dbReference>
<protein>
    <submittedName>
        <fullName evidence="1">Uncharacterized protein</fullName>
    </submittedName>
</protein>
<organism evidence="1 2">
    <name type="scientific">Nocardia aurantia</name>
    <dbReference type="NCBI Taxonomy" id="2585199"/>
    <lineage>
        <taxon>Bacteria</taxon>
        <taxon>Bacillati</taxon>
        <taxon>Actinomycetota</taxon>
        <taxon>Actinomycetes</taxon>
        <taxon>Mycobacteriales</taxon>
        <taxon>Nocardiaceae</taxon>
        <taxon>Nocardia</taxon>
    </lineage>
</organism>
<reference evidence="1 2" key="1">
    <citation type="submission" date="2019-10" db="EMBL/GenBank/DDBJ databases">
        <title>Nocardia macrotermitis sp. nov. and Nocardia aurantia sp. nov., isolated from the gut of fungus growing-termite Macrotermes natalensis.</title>
        <authorList>
            <person name="Benndorf R."/>
            <person name="Schwitalla J."/>
            <person name="Martin K."/>
            <person name="De Beer W."/>
            <person name="Kaster A.-K."/>
            <person name="Vollmers J."/>
            <person name="Poulsen M."/>
            <person name="Beemelmanns C."/>
        </authorList>
    </citation>
    <scope>NUCLEOTIDE SEQUENCE [LARGE SCALE GENOMIC DNA]</scope>
    <source>
        <strain evidence="1 2">RB56</strain>
    </source>
</reference>
<evidence type="ECO:0000313" key="2">
    <source>
        <dbReference type="Proteomes" id="UP000431401"/>
    </source>
</evidence>
<accession>A0A7K0DRP6</accession>